<proteinExistence type="predicted"/>
<accession>A0A8S5NWV0</accession>
<sequence>MGESNIRRLCETVALIVAERENVKVTVEINKKEESAA</sequence>
<protein>
    <submittedName>
        <fullName evidence="1">Uncharacterized protein</fullName>
    </submittedName>
</protein>
<name>A0A8S5NWV0_9CAUD</name>
<dbReference type="EMBL" id="BK015262">
    <property type="protein sequence ID" value="DAD98451.1"/>
    <property type="molecule type" value="Genomic_DNA"/>
</dbReference>
<reference evidence="1" key="1">
    <citation type="journal article" date="2021" name="Proc. Natl. Acad. Sci. U.S.A.">
        <title>A Catalog of Tens of Thousands of Viruses from Human Metagenomes Reveals Hidden Associations with Chronic Diseases.</title>
        <authorList>
            <person name="Tisza M.J."/>
            <person name="Buck C.B."/>
        </authorList>
    </citation>
    <scope>NUCLEOTIDE SEQUENCE</scope>
    <source>
        <strain evidence="1">CtQLz13</strain>
    </source>
</reference>
<evidence type="ECO:0000313" key="1">
    <source>
        <dbReference type="EMBL" id="DAD98451.1"/>
    </source>
</evidence>
<organism evidence="1">
    <name type="scientific">Siphoviridae sp. ctQLz13</name>
    <dbReference type="NCBI Taxonomy" id="2825492"/>
    <lineage>
        <taxon>Viruses</taxon>
        <taxon>Duplodnaviria</taxon>
        <taxon>Heunggongvirae</taxon>
        <taxon>Uroviricota</taxon>
        <taxon>Caudoviricetes</taxon>
    </lineage>
</organism>